<comment type="caution">
    <text evidence="1">The sequence shown here is derived from an EMBL/GenBank/DDBJ whole genome shotgun (WGS) entry which is preliminary data.</text>
</comment>
<evidence type="ECO:0000313" key="1">
    <source>
        <dbReference type="EMBL" id="MBK1867408.1"/>
    </source>
</evidence>
<gene>
    <name evidence="1" type="ORF">JHL16_13715</name>
</gene>
<keyword evidence="2" id="KW-1185">Reference proteome</keyword>
<organism evidence="1 2">
    <name type="scientific">Taklimakanibacter albus</name>
    <dbReference type="NCBI Taxonomy" id="2800327"/>
    <lineage>
        <taxon>Bacteria</taxon>
        <taxon>Pseudomonadati</taxon>
        <taxon>Pseudomonadota</taxon>
        <taxon>Alphaproteobacteria</taxon>
        <taxon>Hyphomicrobiales</taxon>
        <taxon>Aestuariivirgaceae</taxon>
        <taxon>Taklimakanibacter</taxon>
    </lineage>
</organism>
<dbReference type="EMBL" id="JAENHL010000007">
    <property type="protein sequence ID" value="MBK1867408.1"/>
    <property type="molecule type" value="Genomic_DNA"/>
</dbReference>
<name>A0ACC5R481_9HYPH</name>
<proteinExistence type="predicted"/>
<sequence>MAKLRKTKRILLALAILLAAPVVYIGVGCQGTSDGGSNVTMPVIEPETRAKLDDLVGYRFPEEKSYLTFPEWYIVYTSQDFADYIEKYYPSGFSYFRSAAEFWTSYCAVNRLVAPRYDFNAGTHLMIYVIGISHTVEYVVKGIYENTIGRLSELFAPIPPTAEDMFARKYAYDYGQWLNTVPWYDFAFAERLSELWNNVPFAGPGPVRKAERRFAISAELGVKTGYGWLIRGGTETVYAPAQLEIYALMRGVPVDTAPIDRRITLVESFRDGSQLVKLPRYQPFTEIVQKLGATNASFLEIGGNSNILISLTVPEDWAPPEDMPPVLFETQNLAGAGGKRVGLSVPVALLLDVVRKLGPSGAQLEHVYDY</sequence>
<dbReference type="Proteomes" id="UP000616151">
    <property type="component" value="Unassembled WGS sequence"/>
</dbReference>
<evidence type="ECO:0000313" key="2">
    <source>
        <dbReference type="Proteomes" id="UP000616151"/>
    </source>
</evidence>
<reference evidence="1" key="1">
    <citation type="submission" date="2021-01" db="EMBL/GenBank/DDBJ databases">
        <authorList>
            <person name="Sun Q."/>
        </authorList>
    </citation>
    <scope>NUCLEOTIDE SEQUENCE</scope>
    <source>
        <strain evidence="1">YIM B02566</strain>
    </source>
</reference>
<accession>A0ACC5R481</accession>
<protein>
    <submittedName>
        <fullName evidence="1">Uncharacterized protein</fullName>
    </submittedName>
</protein>